<feature type="compositionally biased region" description="Basic and acidic residues" evidence="1">
    <location>
        <begin position="78"/>
        <end position="98"/>
    </location>
</feature>
<evidence type="ECO:0000256" key="1">
    <source>
        <dbReference type="SAM" id="MobiDB-lite"/>
    </source>
</evidence>
<accession>A0A8S9SW55</accession>
<organism evidence="2 3">
    <name type="scientific">Brassica cretica</name>
    <name type="common">Mustard</name>
    <dbReference type="NCBI Taxonomy" id="69181"/>
    <lineage>
        <taxon>Eukaryota</taxon>
        <taxon>Viridiplantae</taxon>
        <taxon>Streptophyta</taxon>
        <taxon>Embryophyta</taxon>
        <taxon>Tracheophyta</taxon>
        <taxon>Spermatophyta</taxon>
        <taxon>Magnoliopsida</taxon>
        <taxon>eudicotyledons</taxon>
        <taxon>Gunneridae</taxon>
        <taxon>Pentapetalae</taxon>
        <taxon>rosids</taxon>
        <taxon>malvids</taxon>
        <taxon>Brassicales</taxon>
        <taxon>Brassicaceae</taxon>
        <taxon>Brassiceae</taxon>
        <taxon>Brassica</taxon>
    </lineage>
</organism>
<evidence type="ECO:0000313" key="3">
    <source>
        <dbReference type="Proteomes" id="UP000712600"/>
    </source>
</evidence>
<feature type="region of interest" description="Disordered" evidence="1">
    <location>
        <begin position="24"/>
        <end position="52"/>
    </location>
</feature>
<dbReference type="AlphaFoldDB" id="A0A8S9SW55"/>
<comment type="caution">
    <text evidence="2">The sequence shown here is derived from an EMBL/GenBank/DDBJ whole genome shotgun (WGS) entry which is preliminary data.</text>
</comment>
<protein>
    <submittedName>
        <fullName evidence="2">Uncharacterized protein</fullName>
    </submittedName>
</protein>
<dbReference type="EMBL" id="QGKX02000004">
    <property type="protein sequence ID" value="KAF3604745.1"/>
    <property type="molecule type" value="Genomic_DNA"/>
</dbReference>
<feature type="compositionally biased region" description="Basic and acidic residues" evidence="1">
    <location>
        <begin position="36"/>
        <end position="52"/>
    </location>
</feature>
<name>A0A8S9SW55_BRACR</name>
<reference evidence="2" key="1">
    <citation type="submission" date="2019-12" db="EMBL/GenBank/DDBJ databases">
        <title>Genome sequencing and annotation of Brassica cretica.</title>
        <authorList>
            <person name="Studholme D.J."/>
            <person name="Sarris P."/>
        </authorList>
    </citation>
    <scope>NUCLEOTIDE SEQUENCE</scope>
    <source>
        <strain evidence="2">PFS-109/04</strain>
        <tissue evidence="2">Leaf</tissue>
    </source>
</reference>
<dbReference type="Proteomes" id="UP000712600">
    <property type="component" value="Unassembled WGS sequence"/>
</dbReference>
<sequence>MPRDFPSKIPFWIKESKWVKVTERGSFRNQGYRNNQRGDDGGYRYRGDRGDRTRRYGTVENFRSARGVRCGASPRTGGAEDAREEGEIRHQDHRAQRLDDELPLSIPLQGNEGQIEDSKVNSVLESEENGLDVVNDFLATENNKGEEDSMELADEQVNLGGDDGEDVENASGEENFQNLTDGEVEESNDQICRGWI</sequence>
<gene>
    <name evidence="2" type="ORF">F2Q69_00038044</name>
</gene>
<feature type="region of interest" description="Disordered" evidence="1">
    <location>
        <begin position="68"/>
        <end position="98"/>
    </location>
</feature>
<evidence type="ECO:0000313" key="2">
    <source>
        <dbReference type="EMBL" id="KAF3604745.1"/>
    </source>
</evidence>
<proteinExistence type="predicted"/>